<protein>
    <submittedName>
        <fullName evidence="1">Uncharacterized protein</fullName>
    </submittedName>
</protein>
<dbReference type="Proteomes" id="UP000305401">
    <property type="component" value="Unassembled WGS sequence"/>
</dbReference>
<comment type="caution">
    <text evidence="1">The sequence shown here is derived from an EMBL/GenBank/DDBJ whole genome shotgun (WGS) entry which is preliminary data.</text>
</comment>
<dbReference type="EMBL" id="SSTG01000003">
    <property type="protein sequence ID" value="THG55220.1"/>
    <property type="molecule type" value="Genomic_DNA"/>
</dbReference>
<evidence type="ECO:0000313" key="1">
    <source>
        <dbReference type="EMBL" id="THG55220.1"/>
    </source>
</evidence>
<reference evidence="1" key="1">
    <citation type="submission" date="2019-04" db="EMBL/GenBank/DDBJ databases">
        <title>Microbes associate with the intestines of laboratory mice.</title>
        <authorList>
            <person name="Navarre W."/>
            <person name="Wong E."/>
            <person name="Huang K.C."/>
            <person name="Tropini C."/>
            <person name="Ng K."/>
            <person name="Yu B."/>
        </authorList>
    </citation>
    <scope>NUCLEOTIDE SEQUENCE</scope>
    <source>
        <strain evidence="1">NM86_A22</strain>
    </source>
</reference>
<organism evidence="1 2">
    <name type="scientific">Muribaculum caecicola</name>
    <dbReference type="NCBI Taxonomy" id="3038144"/>
    <lineage>
        <taxon>Bacteria</taxon>
        <taxon>Pseudomonadati</taxon>
        <taxon>Bacteroidota</taxon>
        <taxon>Bacteroidia</taxon>
        <taxon>Bacteroidales</taxon>
        <taxon>Muribaculaceae</taxon>
        <taxon>Muribaculum</taxon>
    </lineage>
</organism>
<name>A0AC61S8D8_9BACT</name>
<sequence>MKKTLFLAAATLLLAGQCLAQRAMDKLDRGLVAVSANNGVLVSWRVFGEDADNVRFNLYRDGALLNSAPLSVSNYTDASGSVSSRYVVKTVIDGVEKETSKPSIAMPGGYLEIKIADVPSNKDGSNISSHYEPNDATVADLDGDGAMEILIKLRNNTDAANSYSINNTDYDIIQVYKLDGTLLWWIDCGPNMVDFQSNEINIAAYDWDLDGKAECVLRGGDGMVIHQADGTRYVVGNPTQNTRNQLGFGGGGHFTRVGAEYLLYLNGETGKPYSVSEYPLKRLEDGETDLEKAWGDGYGHRSNKHFFGAPYLDGRKPSIFLARGIYTRHKMIAYDVDPATHRLVERWRWINNQPGSPWYGQGYHNYSIADVDWDGRDEIVFGSMVIDDNGRGLSTSGLGHGDSHHVGDFNPYVYGQEIVACNEDRPSNNYRDATTSKLYYRVTGSTDDGRAIAGNFSNDYPGAQFITSHDSGSLISTVTNGHIDGASPTNDVAQNFRIYWDGDLLDETFNGQAVRNSAGVIYKFKHGAIQTFTGTLTNNDTKATPCFQGDILGDWREEIILRAADNKSIRIYSTSIPTSYRLYTLLHDPQYRNAMVWQMNGYNQTPHPSFFLGELEGITQAPPSPTMTGREEVTGSIGTSHNGKSLVFAATSDATATVTDGASPALFVDNAPTWVQGHDDNDNISYEWYTHSLVGGGFAGDMKLVKLGQGTLLLPTVQQKYTGDTEIWGGMITFDGDMPNSHVWMNRFTALSSNGGKFGKGIEMTYGSELRIGNVNEAGSVTTTDLVLGFGSRICLDLFANGIKADQINATTLTIEKKTWENGPEYNAPIIVFKPHPLDGASKLAAGSYLLGSIGNVVGNLGDIVIEGLNGQKAALALTDGKLYLNVTDSREATEIVWTGANGPTWDVENSENFKISATGETTAFVSGDKVIFDDTAVGTTINLPETIFPSEIVFNNNSKNFTITGSGFGGNCNIEKKGTGRVSLKNNSTFTGSIQINNGVLEAVQLGANEGTSTGALGQYTNEITLNNGGTLAVTQTGKMSHPIVANNGGIEVGASATVTMTGASVTGNGTLIKSGSGQLNFMLANKVQTLRIDEGRVYDEGDKHKVASTVVFNGNKVELLHKNDIYSYCSDLTNFEVPEGKSGKLSMDGRCEYKGSLTGKGSLEVVSTNVRNFITGNWSEFEGTLTASRTDGSFDFYNDKDLAKATLSITIGCIFKNTESQNNRVKNANMSIGALAGNGSLGGRGTYTIGGLNTDTSFGGQFAKDINIVKEGTGTLTLSKTQADMGTLALNAGTIMLRSTSESQKESMTGKSDMTVKGTLAGSGYCANPTVTFEAGSALCPTSTIKRNTFRSINFTGNLVMNTGSELVFEIIDNTKYGRINVDGNMALNGTVKVTLAEDYKPVIGDEFTLWTAGNATSVPTLILPELPEGLGWDTSAITSTNGVLKVGEFSGINDIAADELVNCKVVTTDGTIIREFTSKASDVINECNGLQYGTYILVLTGSDFSLTHKVVLK</sequence>
<evidence type="ECO:0000313" key="2">
    <source>
        <dbReference type="Proteomes" id="UP000305401"/>
    </source>
</evidence>
<accession>A0AC61S8D8</accession>
<proteinExistence type="predicted"/>
<keyword evidence="2" id="KW-1185">Reference proteome</keyword>
<gene>
    <name evidence="1" type="ORF">E5990_00695</name>
</gene>